<name>A0ABU3QEW7_9ACTN</name>
<gene>
    <name evidence="1" type="ORF">RND61_03045</name>
</gene>
<accession>A0ABU3QEW7</accession>
<comment type="caution">
    <text evidence="1">The sequence shown here is derived from an EMBL/GenBank/DDBJ whole genome shotgun (WGS) entry which is preliminary data.</text>
</comment>
<protein>
    <submittedName>
        <fullName evidence="1">Uncharacterized protein</fullName>
    </submittedName>
</protein>
<dbReference type="Proteomes" id="UP001250181">
    <property type="component" value="Unassembled WGS sequence"/>
</dbReference>
<sequence>MDEENAAAANRLFSHLTGKIVERRVLNVDTPYAVIEITMTNSGTFGGRQANDLVTYVQKQRGTACSTVRPRLSSPEPTVRTSRCGRATVWAIPTVAEASSGRAGSSCAAPWSN</sequence>
<reference evidence="1 2" key="1">
    <citation type="submission" date="2023-09" db="EMBL/GenBank/DDBJ databases">
        <title>Streptomyces sp. nov.: A antagonism against Alternaria gaisen Producing Streptochlin, Isolated from Tamarix root soil.</title>
        <authorList>
            <person name="Chen Y."/>
        </authorList>
    </citation>
    <scope>NUCLEOTIDE SEQUENCE [LARGE SCALE GENOMIC DNA]</scope>
    <source>
        <strain evidence="1 2">TRM76323</strain>
    </source>
</reference>
<keyword evidence="2" id="KW-1185">Reference proteome</keyword>
<organism evidence="1 2">
    <name type="scientific">Streptomyces tamarix</name>
    <dbReference type="NCBI Taxonomy" id="3078565"/>
    <lineage>
        <taxon>Bacteria</taxon>
        <taxon>Bacillati</taxon>
        <taxon>Actinomycetota</taxon>
        <taxon>Actinomycetes</taxon>
        <taxon>Kitasatosporales</taxon>
        <taxon>Streptomycetaceae</taxon>
        <taxon>Streptomyces</taxon>
    </lineage>
</organism>
<proteinExistence type="predicted"/>
<dbReference type="EMBL" id="JAWCTQ010000002">
    <property type="protein sequence ID" value="MDT9681058.1"/>
    <property type="molecule type" value="Genomic_DNA"/>
</dbReference>
<evidence type="ECO:0000313" key="1">
    <source>
        <dbReference type="EMBL" id="MDT9681058.1"/>
    </source>
</evidence>
<evidence type="ECO:0000313" key="2">
    <source>
        <dbReference type="Proteomes" id="UP001250181"/>
    </source>
</evidence>
<dbReference type="RefSeq" id="WP_315876048.1">
    <property type="nucleotide sequence ID" value="NZ_JAWCTQ010000002.1"/>
</dbReference>